<evidence type="ECO:0000259" key="1">
    <source>
        <dbReference type="PROSITE" id="PS50112"/>
    </source>
</evidence>
<dbReference type="InterPro" id="IPR043128">
    <property type="entry name" value="Rev_trsase/Diguanyl_cyclase"/>
</dbReference>
<dbReference type="InterPro" id="IPR000160">
    <property type="entry name" value="GGDEF_dom"/>
</dbReference>
<dbReference type="AlphaFoldDB" id="A0A3G9IBD3"/>
<evidence type="ECO:0000313" key="6">
    <source>
        <dbReference type="Proteomes" id="UP000271573"/>
    </source>
</evidence>
<dbReference type="Gene3D" id="3.30.450.20">
    <property type="entry name" value="PAS domain"/>
    <property type="match status" value="2"/>
</dbReference>
<dbReference type="PROSITE" id="PS50887">
    <property type="entry name" value="GGDEF"/>
    <property type="match status" value="1"/>
</dbReference>
<feature type="domain" description="PAS" evidence="1">
    <location>
        <begin position="141"/>
        <end position="188"/>
    </location>
</feature>
<evidence type="ECO:0000259" key="4">
    <source>
        <dbReference type="PROSITE" id="PS50887"/>
    </source>
</evidence>
<organism evidence="5 6">
    <name type="scientific">Nocardioides baekrokdamisoli</name>
    <dbReference type="NCBI Taxonomy" id="1804624"/>
    <lineage>
        <taxon>Bacteria</taxon>
        <taxon>Bacillati</taxon>
        <taxon>Actinomycetota</taxon>
        <taxon>Actinomycetes</taxon>
        <taxon>Propionibacteriales</taxon>
        <taxon>Nocardioidaceae</taxon>
        <taxon>Nocardioides</taxon>
    </lineage>
</organism>
<feature type="domain" description="PAC" evidence="2">
    <location>
        <begin position="211"/>
        <end position="263"/>
    </location>
</feature>
<dbReference type="SMART" id="SM00267">
    <property type="entry name" value="GGDEF"/>
    <property type="match status" value="1"/>
</dbReference>
<evidence type="ECO:0000313" key="5">
    <source>
        <dbReference type="EMBL" id="BBH16127.1"/>
    </source>
</evidence>
<dbReference type="InterPro" id="IPR029787">
    <property type="entry name" value="Nucleotide_cyclase"/>
</dbReference>
<dbReference type="InterPro" id="IPR052155">
    <property type="entry name" value="Biofilm_reg_signaling"/>
</dbReference>
<name>A0A3G9IBD3_9ACTN</name>
<dbReference type="SUPFAM" id="SSF55785">
    <property type="entry name" value="PYP-like sensor domain (PAS domain)"/>
    <property type="match status" value="2"/>
</dbReference>
<feature type="domain" description="GGDEF" evidence="4">
    <location>
        <begin position="295"/>
        <end position="428"/>
    </location>
</feature>
<dbReference type="OrthoDB" id="23692at2"/>
<dbReference type="Pfam" id="PF00990">
    <property type="entry name" value="GGDEF"/>
    <property type="match status" value="1"/>
</dbReference>
<feature type="domain" description="PAS" evidence="1">
    <location>
        <begin position="11"/>
        <end position="54"/>
    </location>
</feature>
<dbReference type="PROSITE" id="PS50113">
    <property type="entry name" value="PAC"/>
    <property type="match status" value="1"/>
</dbReference>
<dbReference type="CDD" id="cd00130">
    <property type="entry name" value="PAS"/>
    <property type="match status" value="2"/>
</dbReference>
<proteinExistence type="predicted"/>
<dbReference type="Pfam" id="PF00563">
    <property type="entry name" value="EAL"/>
    <property type="match status" value="1"/>
</dbReference>
<dbReference type="SMART" id="SM00052">
    <property type="entry name" value="EAL"/>
    <property type="match status" value="1"/>
</dbReference>
<dbReference type="CDD" id="cd01949">
    <property type="entry name" value="GGDEF"/>
    <property type="match status" value="1"/>
</dbReference>
<dbReference type="SMART" id="SM00086">
    <property type="entry name" value="PAC"/>
    <property type="match status" value="2"/>
</dbReference>
<dbReference type="InterPro" id="IPR000014">
    <property type="entry name" value="PAS"/>
</dbReference>
<evidence type="ECO:0000259" key="3">
    <source>
        <dbReference type="PROSITE" id="PS50883"/>
    </source>
</evidence>
<dbReference type="CDD" id="cd01948">
    <property type="entry name" value="EAL"/>
    <property type="match status" value="1"/>
</dbReference>
<feature type="domain" description="EAL" evidence="3">
    <location>
        <begin position="437"/>
        <end position="691"/>
    </location>
</feature>
<dbReference type="Gene3D" id="3.20.20.450">
    <property type="entry name" value="EAL domain"/>
    <property type="match status" value="1"/>
</dbReference>
<dbReference type="Pfam" id="PF13426">
    <property type="entry name" value="PAS_9"/>
    <property type="match status" value="1"/>
</dbReference>
<dbReference type="KEGG" id="nbe:Back2_04140"/>
<dbReference type="SUPFAM" id="SSF55073">
    <property type="entry name" value="Nucleotide cyclase"/>
    <property type="match status" value="1"/>
</dbReference>
<dbReference type="InterPro" id="IPR035965">
    <property type="entry name" value="PAS-like_dom_sf"/>
</dbReference>
<dbReference type="InterPro" id="IPR035919">
    <property type="entry name" value="EAL_sf"/>
</dbReference>
<dbReference type="GO" id="GO:0006355">
    <property type="term" value="P:regulation of DNA-templated transcription"/>
    <property type="evidence" value="ECO:0007669"/>
    <property type="project" value="InterPro"/>
</dbReference>
<sequence>MTDRAPTSVEALEQLQLVMEAAPNAMLVANSRGEIVVANAEACRSFGYTSHELLVLKVDDLVPAASRGHHAELRDRFFDEPQRRGMGAGRDLHGVRKDGSAIPVEIGLNPILIAGETHVLASIIDITERLYEQTAAEDSRRAALVRSILTTLPMSVIATDQDGLILSANPATERMLGYGPGELVGRNLSEVDGIERRRSVSGTAAATDIAHPAERVYRRRDGETLPVDEEVVILRDEQGDERGYLAVAYDITQRIQSRERVQHMLRHDPLTDLPNRLELLSQLNRILEQATYDGTQAALLLLDLDHFKRVNDTLGHDVGDDLLQQVAQRLMRWVRADDIVARLGGDEFVIVLTGLAPDVDLSLRLASLRGLLLAPITVRGYEMAVTASVGGATFPIDGRSAATLLRHADAAMYRAKASGRDTLQWFDDSMVEEFNEKLELSGALRQALGDGELFVVYQPQYSLHDGCLTGFEALARWKSPTFGLVSPDRFIPVAEDSGLILTLGEWVVRQASKDIVRLQHQLGIPLQVAVNMSPRQLRGRNWLAQILAALNDAGLQPSQLALEITEGILLEDQRDVIEALKALREEGIKVVVDDFGRGYSSLAYLTRFPVDKIKIDRFFIEPIGVDPDAGPVVDAIIAIAHALNMEVVAEGVETAEQETYLREHGCDQVQGFRYSEGVSAAEAAAAPLLMPQLI</sequence>
<dbReference type="SUPFAM" id="SSF141868">
    <property type="entry name" value="EAL domain-like"/>
    <property type="match status" value="1"/>
</dbReference>
<protein>
    <submittedName>
        <fullName evidence="5">GGDEF domain-containing protein</fullName>
    </submittedName>
</protein>
<evidence type="ECO:0000259" key="2">
    <source>
        <dbReference type="PROSITE" id="PS50113"/>
    </source>
</evidence>
<dbReference type="NCBIfam" id="TIGR00229">
    <property type="entry name" value="sensory_box"/>
    <property type="match status" value="2"/>
</dbReference>
<dbReference type="InterPro" id="IPR000700">
    <property type="entry name" value="PAS-assoc_C"/>
</dbReference>
<keyword evidence="6" id="KW-1185">Reference proteome</keyword>
<dbReference type="PROSITE" id="PS50883">
    <property type="entry name" value="EAL"/>
    <property type="match status" value="1"/>
</dbReference>
<dbReference type="FunFam" id="3.30.70.270:FF:000001">
    <property type="entry name" value="Diguanylate cyclase domain protein"/>
    <property type="match status" value="1"/>
</dbReference>
<gene>
    <name evidence="5" type="ORF">Back2_04140</name>
</gene>
<dbReference type="InterPro" id="IPR013767">
    <property type="entry name" value="PAS_fold"/>
</dbReference>
<dbReference type="EMBL" id="AP019307">
    <property type="protein sequence ID" value="BBH16127.1"/>
    <property type="molecule type" value="Genomic_DNA"/>
</dbReference>
<dbReference type="InterPro" id="IPR001610">
    <property type="entry name" value="PAC"/>
</dbReference>
<dbReference type="PANTHER" id="PTHR44757">
    <property type="entry name" value="DIGUANYLATE CYCLASE DGCP"/>
    <property type="match status" value="1"/>
</dbReference>
<reference evidence="5 6" key="1">
    <citation type="submission" date="2018-11" db="EMBL/GenBank/DDBJ databases">
        <title>Complete genome sequence of Nocardioides baekrokdamisoli strain KCTC 39748.</title>
        <authorList>
            <person name="Kang S.W."/>
            <person name="Lee K.C."/>
            <person name="Kim K.K."/>
            <person name="Kim J.S."/>
            <person name="Kim D.S."/>
            <person name="Ko S.H."/>
            <person name="Yang S.H."/>
            <person name="Shin Y.K."/>
            <person name="Lee J.S."/>
        </authorList>
    </citation>
    <scope>NUCLEOTIDE SEQUENCE [LARGE SCALE GENOMIC DNA]</scope>
    <source>
        <strain evidence="5 6">KCTC 39748</strain>
    </source>
</reference>
<dbReference type="InterPro" id="IPR001633">
    <property type="entry name" value="EAL_dom"/>
</dbReference>
<dbReference type="NCBIfam" id="TIGR00254">
    <property type="entry name" value="GGDEF"/>
    <property type="match status" value="1"/>
</dbReference>
<dbReference type="PROSITE" id="PS50112">
    <property type="entry name" value="PAS"/>
    <property type="match status" value="2"/>
</dbReference>
<dbReference type="SMART" id="SM00091">
    <property type="entry name" value="PAS"/>
    <property type="match status" value="2"/>
</dbReference>
<dbReference type="RefSeq" id="WP_125566319.1">
    <property type="nucleotide sequence ID" value="NZ_AP019307.1"/>
</dbReference>
<dbReference type="Proteomes" id="UP000271573">
    <property type="component" value="Chromosome"/>
</dbReference>
<accession>A0A3G9IBD3</accession>
<dbReference type="PANTHER" id="PTHR44757:SF2">
    <property type="entry name" value="BIOFILM ARCHITECTURE MAINTENANCE PROTEIN MBAA"/>
    <property type="match status" value="1"/>
</dbReference>
<dbReference type="Gene3D" id="3.30.70.270">
    <property type="match status" value="1"/>
</dbReference>
<dbReference type="Pfam" id="PF00989">
    <property type="entry name" value="PAS"/>
    <property type="match status" value="1"/>
</dbReference>